<accession>I5ARD1</accession>
<gene>
    <name evidence="5" type="ORF">EubceDRAFT1_0505</name>
</gene>
<protein>
    <submittedName>
        <fullName evidence="5">DNA-binding domain-containing protein, AraC-type</fullName>
    </submittedName>
</protein>
<dbReference type="SUPFAM" id="SSF46689">
    <property type="entry name" value="Homeodomain-like"/>
    <property type="match status" value="2"/>
</dbReference>
<evidence type="ECO:0000256" key="3">
    <source>
        <dbReference type="ARBA" id="ARBA00023163"/>
    </source>
</evidence>
<dbReference type="GO" id="GO:0003700">
    <property type="term" value="F:DNA-binding transcription factor activity"/>
    <property type="evidence" value="ECO:0007669"/>
    <property type="project" value="InterPro"/>
</dbReference>
<dbReference type="GO" id="GO:0043565">
    <property type="term" value="F:sequence-specific DNA binding"/>
    <property type="evidence" value="ECO:0007669"/>
    <property type="project" value="InterPro"/>
</dbReference>
<keyword evidence="1" id="KW-0805">Transcription regulation</keyword>
<evidence type="ECO:0000256" key="2">
    <source>
        <dbReference type="ARBA" id="ARBA00023125"/>
    </source>
</evidence>
<feature type="domain" description="HTH araC/xylS-type" evidence="4">
    <location>
        <begin position="141"/>
        <end position="239"/>
    </location>
</feature>
<evidence type="ECO:0000256" key="1">
    <source>
        <dbReference type="ARBA" id="ARBA00023015"/>
    </source>
</evidence>
<dbReference type="eggNOG" id="COG2207">
    <property type="taxonomic scope" value="Bacteria"/>
</dbReference>
<dbReference type="PROSITE" id="PS01124">
    <property type="entry name" value="HTH_ARAC_FAMILY_2"/>
    <property type="match status" value="1"/>
</dbReference>
<dbReference type="PANTHER" id="PTHR43280:SF34">
    <property type="entry name" value="ARAC-FAMILY TRANSCRIPTIONAL REGULATOR"/>
    <property type="match status" value="1"/>
</dbReference>
<sequence length="245" mass="28898">MEFANKELLDRLLEQKEEKIYHKDYDSEILFYQLVSSGQVGELHHTYFSLKQTGLGKLSNDPVRNYRYHFVICAALISRFCIEAGMNVEIAYTLSDMYIQKADQTSREQDLYHLHRQMVFDYASNMNIIKRERNVHSTRINKAIDYINNHLHDNITVSDISTHLSMNNSYLCTLFRKETGMTVHAFIEKNRIDLAKSYLCYTDYSFSEIADILCFSSQSHFISVFKKHTAMTPKEYQKENYRKAF</sequence>
<dbReference type="HOGENOM" id="CLU_036605_3_0_9"/>
<dbReference type="OrthoDB" id="184994at2"/>
<organism evidence="5 6">
    <name type="scientific">Eubacterium cellulosolvens (strain ATCC 43171 / JCM 9499 / 6)</name>
    <name type="common">Cillobacterium cellulosolvens</name>
    <dbReference type="NCBI Taxonomy" id="633697"/>
    <lineage>
        <taxon>Bacteria</taxon>
        <taxon>Bacillati</taxon>
        <taxon>Bacillota</taxon>
        <taxon>Clostridia</taxon>
        <taxon>Eubacteriales</taxon>
        <taxon>Eubacteriaceae</taxon>
        <taxon>Eubacterium</taxon>
    </lineage>
</organism>
<dbReference type="InterPro" id="IPR018060">
    <property type="entry name" value="HTH_AraC"/>
</dbReference>
<dbReference type="Pfam" id="PF12833">
    <property type="entry name" value="HTH_18"/>
    <property type="match status" value="1"/>
</dbReference>
<reference evidence="5 6" key="2">
    <citation type="submission" date="2012-02" db="EMBL/GenBank/DDBJ databases">
        <title>Improved High-Quality Draft sequence of Eubacterium cellulosolvens 6.</title>
        <authorList>
            <consortium name="US DOE Joint Genome Institute"/>
            <person name="Lucas S."/>
            <person name="Han J."/>
            <person name="Lapidus A."/>
            <person name="Cheng J.-F."/>
            <person name="Goodwin L."/>
            <person name="Pitluck S."/>
            <person name="Peters L."/>
            <person name="Mikhailova N."/>
            <person name="Gu W."/>
            <person name="Detter J.C."/>
            <person name="Han C."/>
            <person name="Tapia R."/>
            <person name="Land M."/>
            <person name="Hauser L."/>
            <person name="Kyrpides N."/>
            <person name="Ivanova N."/>
            <person name="Pagani I."/>
            <person name="Johnson E."/>
            <person name="Mukhopadhyay B."/>
            <person name="Anderson I."/>
            <person name="Woyke T."/>
        </authorList>
    </citation>
    <scope>NUCLEOTIDE SEQUENCE [LARGE SCALE GENOMIC DNA]</scope>
    <source>
        <strain evidence="5 6">6</strain>
    </source>
</reference>
<dbReference type="SMART" id="SM00342">
    <property type="entry name" value="HTH_ARAC"/>
    <property type="match status" value="1"/>
</dbReference>
<name>I5ARD1_EUBC6</name>
<dbReference type="Gene3D" id="1.10.10.60">
    <property type="entry name" value="Homeodomain-like"/>
    <property type="match status" value="2"/>
</dbReference>
<reference evidence="5 6" key="1">
    <citation type="submission" date="2010-08" db="EMBL/GenBank/DDBJ databases">
        <authorList>
            <consortium name="US DOE Joint Genome Institute (JGI-PGF)"/>
            <person name="Lucas S."/>
            <person name="Copeland A."/>
            <person name="Lapidus A."/>
            <person name="Cheng J.-F."/>
            <person name="Bruce D."/>
            <person name="Goodwin L."/>
            <person name="Pitluck S."/>
            <person name="Land M.L."/>
            <person name="Hauser L."/>
            <person name="Chang Y.-J."/>
            <person name="Anderson I.J."/>
            <person name="Johnson E."/>
            <person name="Mulhopadhyay B."/>
            <person name="Kyrpides N."/>
            <person name="Woyke T.J."/>
        </authorList>
    </citation>
    <scope>NUCLEOTIDE SEQUENCE [LARGE SCALE GENOMIC DNA]</scope>
    <source>
        <strain evidence="5 6">6</strain>
    </source>
</reference>
<dbReference type="Proteomes" id="UP000005753">
    <property type="component" value="Chromosome"/>
</dbReference>
<dbReference type="AlphaFoldDB" id="I5ARD1"/>
<dbReference type="InterPro" id="IPR009057">
    <property type="entry name" value="Homeodomain-like_sf"/>
</dbReference>
<dbReference type="STRING" id="633697.EubceDRAFT1_0505"/>
<keyword evidence="2 5" id="KW-0238">DNA-binding</keyword>
<evidence type="ECO:0000313" key="6">
    <source>
        <dbReference type="Proteomes" id="UP000005753"/>
    </source>
</evidence>
<dbReference type="PANTHER" id="PTHR43280">
    <property type="entry name" value="ARAC-FAMILY TRANSCRIPTIONAL REGULATOR"/>
    <property type="match status" value="1"/>
</dbReference>
<keyword evidence="3" id="KW-0804">Transcription</keyword>
<dbReference type="EMBL" id="CM001487">
    <property type="protein sequence ID" value="EIM56354.1"/>
    <property type="molecule type" value="Genomic_DNA"/>
</dbReference>
<proteinExistence type="predicted"/>
<evidence type="ECO:0000259" key="4">
    <source>
        <dbReference type="PROSITE" id="PS01124"/>
    </source>
</evidence>
<keyword evidence="6" id="KW-1185">Reference proteome</keyword>
<evidence type="ECO:0000313" key="5">
    <source>
        <dbReference type="EMBL" id="EIM56354.1"/>
    </source>
</evidence>